<evidence type="ECO:0000256" key="4">
    <source>
        <dbReference type="ARBA" id="ARBA00023163"/>
    </source>
</evidence>
<keyword evidence="3" id="KW-0238">DNA-binding</keyword>
<dbReference type="InterPro" id="IPR000847">
    <property type="entry name" value="LysR_HTH_N"/>
</dbReference>
<evidence type="ECO:0000256" key="3">
    <source>
        <dbReference type="ARBA" id="ARBA00023125"/>
    </source>
</evidence>
<dbReference type="InterPro" id="IPR036388">
    <property type="entry name" value="WH-like_DNA-bd_sf"/>
</dbReference>
<comment type="similarity">
    <text evidence="1">Belongs to the LysR transcriptional regulatory family.</text>
</comment>
<dbReference type="Pfam" id="PF03466">
    <property type="entry name" value="LysR_substrate"/>
    <property type="match status" value="1"/>
</dbReference>
<dbReference type="PANTHER" id="PTHR30126">
    <property type="entry name" value="HTH-TYPE TRANSCRIPTIONAL REGULATOR"/>
    <property type="match status" value="1"/>
</dbReference>
<name>A0A0W0TLA7_9GAMM</name>
<reference evidence="7 9" key="2">
    <citation type="submission" date="2018-06" db="EMBL/GenBank/DDBJ databases">
        <authorList>
            <consortium name="Pathogen Informatics"/>
            <person name="Doyle S."/>
        </authorList>
    </citation>
    <scope>NUCLEOTIDE SEQUENCE [LARGE SCALE GENOMIC DNA]</scope>
    <source>
        <strain evidence="7 9">NCTC12022</strain>
    </source>
</reference>
<dbReference type="InterPro" id="IPR005119">
    <property type="entry name" value="LysR_subst-bd"/>
</dbReference>
<dbReference type="GO" id="GO:0000976">
    <property type="term" value="F:transcription cis-regulatory region binding"/>
    <property type="evidence" value="ECO:0007669"/>
    <property type="project" value="TreeGrafter"/>
</dbReference>
<gene>
    <name evidence="7" type="primary">gltC</name>
    <name evidence="6" type="ORF">Lfee_2335</name>
    <name evidence="7" type="ORF">NCTC12022_00983</name>
</gene>
<dbReference type="SUPFAM" id="SSF46785">
    <property type="entry name" value="Winged helix' DNA-binding domain"/>
    <property type="match status" value="1"/>
</dbReference>
<dbReference type="PRINTS" id="PR00039">
    <property type="entry name" value="HTHLYSR"/>
</dbReference>
<dbReference type="PATRIC" id="fig|453.4.peg.2557"/>
<dbReference type="CDD" id="cd05466">
    <property type="entry name" value="PBP2_LTTR_substrate"/>
    <property type="match status" value="1"/>
</dbReference>
<reference evidence="6 8" key="1">
    <citation type="submission" date="2015-11" db="EMBL/GenBank/DDBJ databases">
        <title>Genomic analysis of 38 Legionella species identifies large and diverse effector repertoires.</title>
        <authorList>
            <person name="Burstein D."/>
            <person name="Amaro F."/>
            <person name="Zusman T."/>
            <person name="Lifshitz Z."/>
            <person name="Cohen O."/>
            <person name="Gilbert J.A."/>
            <person name="Pupko T."/>
            <person name="Shuman H.A."/>
            <person name="Segal G."/>
        </authorList>
    </citation>
    <scope>NUCLEOTIDE SEQUENCE [LARGE SCALE GENOMIC DNA]</scope>
    <source>
        <strain evidence="6 8">WO-44C</strain>
    </source>
</reference>
<dbReference type="Gene3D" id="3.40.190.290">
    <property type="match status" value="1"/>
</dbReference>
<dbReference type="RefSeq" id="WP_082646641.1">
    <property type="nucleotide sequence ID" value="NZ_LBHK01000008.1"/>
</dbReference>
<protein>
    <submittedName>
        <fullName evidence="6">LysR family transcriptional regulator</fullName>
    </submittedName>
</protein>
<accession>A0A0W0TLA7</accession>
<dbReference type="PANTHER" id="PTHR30126:SF40">
    <property type="entry name" value="HTH-TYPE TRANSCRIPTIONAL REGULATOR GLTR"/>
    <property type="match status" value="1"/>
</dbReference>
<evidence type="ECO:0000256" key="2">
    <source>
        <dbReference type="ARBA" id="ARBA00023015"/>
    </source>
</evidence>
<evidence type="ECO:0000256" key="1">
    <source>
        <dbReference type="ARBA" id="ARBA00009437"/>
    </source>
</evidence>
<evidence type="ECO:0000259" key="5">
    <source>
        <dbReference type="PROSITE" id="PS50931"/>
    </source>
</evidence>
<sequence>MQHNMDLNQIRAFIAAADFRSFTLAADYLYITQSAMSKRIAALESEIKTSLFIREHNRLILTETGKIFLPYAIEMLQTIQSGISSINHFIDKQKSPLRVGVDFLIGSWMLPDFLASFSHGHQDIEFSVSYLSPLMSFRALRNREIELCLNCISDKIAHEFELIPLFTLPYVIKVASNHPLAKKKNPALATILEYPGIVMPKYAPPRQTLENFLFRKNLILLAQHEAEPIFALLKLAKLSLGWCFIPKNVIDRSLITIYEHSALHIDYFIIYRKGHKLSDDAQNFITHLREIQFFE</sequence>
<dbReference type="PROSITE" id="PS50931">
    <property type="entry name" value="HTH_LYSR"/>
    <property type="match status" value="1"/>
</dbReference>
<dbReference type="EMBL" id="UASS01000008">
    <property type="protein sequence ID" value="SPX60266.1"/>
    <property type="molecule type" value="Genomic_DNA"/>
</dbReference>
<keyword evidence="2" id="KW-0805">Transcription regulation</keyword>
<dbReference type="Proteomes" id="UP000054698">
    <property type="component" value="Unassembled WGS sequence"/>
</dbReference>
<evidence type="ECO:0000313" key="8">
    <source>
        <dbReference type="Proteomes" id="UP000054698"/>
    </source>
</evidence>
<dbReference type="SUPFAM" id="SSF53850">
    <property type="entry name" value="Periplasmic binding protein-like II"/>
    <property type="match status" value="1"/>
</dbReference>
<evidence type="ECO:0000313" key="7">
    <source>
        <dbReference type="EMBL" id="SPX60266.1"/>
    </source>
</evidence>
<organism evidence="6 8">
    <name type="scientific">Legionella feeleii</name>
    <dbReference type="NCBI Taxonomy" id="453"/>
    <lineage>
        <taxon>Bacteria</taxon>
        <taxon>Pseudomonadati</taxon>
        <taxon>Pseudomonadota</taxon>
        <taxon>Gammaproteobacteria</taxon>
        <taxon>Legionellales</taxon>
        <taxon>Legionellaceae</taxon>
        <taxon>Legionella</taxon>
    </lineage>
</organism>
<dbReference type="FunFam" id="1.10.10.10:FF:000001">
    <property type="entry name" value="LysR family transcriptional regulator"/>
    <property type="match status" value="1"/>
</dbReference>
<evidence type="ECO:0000313" key="9">
    <source>
        <dbReference type="Proteomes" id="UP000251942"/>
    </source>
</evidence>
<dbReference type="GO" id="GO:0003700">
    <property type="term" value="F:DNA-binding transcription factor activity"/>
    <property type="evidence" value="ECO:0007669"/>
    <property type="project" value="InterPro"/>
</dbReference>
<proteinExistence type="inferred from homology"/>
<dbReference type="EMBL" id="LNYB01000082">
    <property type="protein sequence ID" value="KTC95973.1"/>
    <property type="molecule type" value="Genomic_DNA"/>
</dbReference>
<dbReference type="STRING" id="453.Lfee_2335"/>
<dbReference type="OrthoDB" id="9803735at2"/>
<dbReference type="InterPro" id="IPR036390">
    <property type="entry name" value="WH_DNA-bd_sf"/>
</dbReference>
<dbReference type="Gene3D" id="1.10.10.10">
    <property type="entry name" value="Winged helix-like DNA-binding domain superfamily/Winged helix DNA-binding domain"/>
    <property type="match status" value="1"/>
</dbReference>
<keyword evidence="4" id="KW-0804">Transcription</keyword>
<feature type="domain" description="HTH lysR-type" evidence="5">
    <location>
        <begin position="5"/>
        <end position="62"/>
    </location>
</feature>
<dbReference type="Proteomes" id="UP000251942">
    <property type="component" value="Unassembled WGS sequence"/>
</dbReference>
<dbReference type="Pfam" id="PF00126">
    <property type="entry name" value="HTH_1"/>
    <property type="match status" value="1"/>
</dbReference>
<dbReference type="AlphaFoldDB" id="A0A0W0TLA7"/>
<evidence type="ECO:0000313" key="6">
    <source>
        <dbReference type="EMBL" id="KTC95973.1"/>
    </source>
</evidence>
<keyword evidence="8" id="KW-1185">Reference proteome</keyword>